<feature type="region of interest" description="Disordered" evidence="1">
    <location>
        <begin position="306"/>
        <end position="325"/>
    </location>
</feature>
<feature type="compositionally biased region" description="Basic and acidic residues" evidence="1">
    <location>
        <begin position="354"/>
        <end position="370"/>
    </location>
</feature>
<dbReference type="AlphaFoldDB" id="A0AAN8EBQ6"/>
<accession>A0AAN8EBQ6</accession>
<evidence type="ECO:0000313" key="3">
    <source>
        <dbReference type="Proteomes" id="UP001316803"/>
    </source>
</evidence>
<feature type="compositionally biased region" description="Acidic residues" evidence="1">
    <location>
        <begin position="338"/>
        <end position="352"/>
    </location>
</feature>
<feature type="compositionally biased region" description="Acidic residues" evidence="1">
    <location>
        <begin position="385"/>
        <end position="400"/>
    </location>
</feature>
<feature type="compositionally biased region" description="Basic residues" evidence="1">
    <location>
        <begin position="128"/>
        <end position="154"/>
    </location>
</feature>
<feature type="compositionally biased region" description="Basic and acidic residues" evidence="1">
    <location>
        <begin position="306"/>
        <end position="318"/>
    </location>
</feature>
<feature type="compositionally biased region" description="Polar residues" evidence="1">
    <location>
        <begin position="266"/>
        <end position="298"/>
    </location>
</feature>
<comment type="caution">
    <text evidence="2">The sequence shown here is derived from an EMBL/GenBank/DDBJ whole genome shotgun (WGS) entry which is preliminary data.</text>
</comment>
<gene>
    <name evidence="2" type="ORF">OHC33_008759</name>
</gene>
<reference evidence="2 3" key="1">
    <citation type="submission" date="2022-12" db="EMBL/GenBank/DDBJ databases">
        <title>Genomic features and morphological characterization of a novel Knufia sp. strain isolated from spacecraft assembly facility.</title>
        <authorList>
            <person name="Teixeira M."/>
            <person name="Chander A.M."/>
            <person name="Stajich J.E."/>
            <person name="Venkateswaran K."/>
        </authorList>
    </citation>
    <scope>NUCLEOTIDE SEQUENCE [LARGE SCALE GENOMIC DNA]</scope>
    <source>
        <strain evidence="2 3">FJI-L2-BK-P2</strain>
    </source>
</reference>
<evidence type="ECO:0000313" key="2">
    <source>
        <dbReference type="EMBL" id="KAK5950290.1"/>
    </source>
</evidence>
<evidence type="ECO:0000256" key="1">
    <source>
        <dbReference type="SAM" id="MobiDB-lite"/>
    </source>
</evidence>
<feature type="region of interest" description="Disordered" evidence="1">
    <location>
        <begin position="121"/>
        <end position="298"/>
    </location>
</feature>
<protein>
    <submittedName>
        <fullName evidence="2">Uncharacterized protein</fullName>
    </submittedName>
</protein>
<keyword evidence="3" id="KW-1185">Reference proteome</keyword>
<dbReference type="EMBL" id="JAKLMC020000028">
    <property type="protein sequence ID" value="KAK5950290.1"/>
    <property type="molecule type" value="Genomic_DNA"/>
</dbReference>
<feature type="compositionally biased region" description="Basic and acidic residues" evidence="1">
    <location>
        <begin position="227"/>
        <end position="241"/>
    </location>
</feature>
<sequence>MARPHQGRGKLQPYTFTPTPPILNALDSPLITLARTAVPNGPIHTNAFLERDPEILRAAQILINIYHKEASSIAAREARESAIERPTAYAQDVDMFDAALAPSEHDEDGDEDLEMLVSPAKQVEERLTKRRTTRGKAVIKKPTQKRAQTAKKPSKSPVKDTEYFENPVLTAIHNSPAKKKSRRKSSTIDQDNDDGDTTEIDSASSGNEDANDNDIVNKPSPGAHRRPGLDDGKRYSIDQRRTKPSGYITPLSPTPSPISPSLTSSQRTTILASESPTKTLPHTPSPTKITKTEPSSVTSLQKFITEARRSQAHRRTESLESSGFFEKVRRAHQALGDESGEDEDEEEGENMEVEVSRLADEGNEEGFVKEEDGDVEMTLGNEVVGDSDDREEGEISEDELAAPPLPPQRPRARRDGRFRGPGGFMILDY</sequence>
<dbReference type="Proteomes" id="UP001316803">
    <property type="component" value="Unassembled WGS sequence"/>
</dbReference>
<proteinExistence type="predicted"/>
<organism evidence="2 3">
    <name type="scientific">Knufia fluminis</name>
    <dbReference type="NCBI Taxonomy" id="191047"/>
    <lineage>
        <taxon>Eukaryota</taxon>
        <taxon>Fungi</taxon>
        <taxon>Dikarya</taxon>
        <taxon>Ascomycota</taxon>
        <taxon>Pezizomycotina</taxon>
        <taxon>Eurotiomycetes</taxon>
        <taxon>Chaetothyriomycetidae</taxon>
        <taxon>Chaetothyriales</taxon>
        <taxon>Trichomeriaceae</taxon>
        <taxon>Knufia</taxon>
    </lineage>
</organism>
<feature type="region of interest" description="Disordered" evidence="1">
    <location>
        <begin position="333"/>
        <end position="422"/>
    </location>
</feature>
<feature type="compositionally biased region" description="Acidic residues" evidence="1">
    <location>
        <begin position="190"/>
        <end position="199"/>
    </location>
</feature>
<feature type="compositionally biased region" description="Basic residues" evidence="1">
    <location>
        <begin position="176"/>
        <end position="185"/>
    </location>
</feature>
<name>A0AAN8EBQ6_9EURO</name>